<dbReference type="InterPro" id="IPR032861">
    <property type="entry name" value="TAXi_N"/>
</dbReference>
<accession>A0A396K0C6</accession>
<feature type="signal peptide" evidence="5">
    <location>
        <begin position="1"/>
        <end position="24"/>
    </location>
</feature>
<dbReference type="Pfam" id="PF14543">
    <property type="entry name" value="TAXi_N"/>
    <property type="match status" value="2"/>
</dbReference>
<comment type="subcellular location">
    <subcellularLocation>
        <location evidence="1">Secreted</location>
        <location evidence="1">Extracellular space</location>
    </subcellularLocation>
</comment>
<dbReference type="InterPro" id="IPR033868">
    <property type="entry name" value="Xylanase_inhibitor_I-like"/>
</dbReference>
<dbReference type="PANTHER" id="PTHR47965:SF22">
    <property type="entry name" value="EUKARYOTIC ASPARTYL PROTEASE FAMILY PROTEIN"/>
    <property type="match status" value="1"/>
</dbReference>
<comment type="caution">
    <text evidence="7">The sequence shown here is derived from an EMBL/GenBank/DDBJ whole genome shotgun (WGS) entry which is preliminary data.</text>
</comment>
<dbReference type="InterPro" id="IPR032799">
    <property type="entry name" value="TAXi_C"/>
</dbReference>
<evidence type="ECO:0000256" key="2">
    <source>
        <dbReference type="ARBA" id="ARBA00007447"/>
    </source>
</evidence>
<dbReference type="Gramene" id="rna4095">
    <property type="protein sequence ID" value="RHN80197.1"/>
    <property type="gene ID" value="gene4095"/>
</dbReference>
<reference evidence="8" key="1">
    <citation type="journal article" date="2018" name="Nat. Plants">
        <title>Whole-genome landscape of Medicago truncatula symbiotic genes.</title>
        <authorList>
            <person name="Pecrix Y."/>
            <person name="Staton S.E."/>
            <person name="Sallet E."/>
            <person name="Lelandais-Briere C."/>
            <person name="Moreau S."/>
            <person name="Carrere S."/>
            <person name="Blein T."/>
            <person name="Jardinaud M.F."/>
            <person name="Latrasse D."/>
            <person name="Zouine M."/>
            <person name="Zahm M."/>
            <person name="Kreplak J."/>
            <person name="Mayjonade B."/>
            <person name="Satge C."/>
            <person name="Perez M."/>
            <person name="Cauet S."/>
            <person name="Marande W."/>
            <person name="Chantry-Darmon C."/>
            <person name="Lopez-Roques C."/>
            <person name="Bouchez O."/>
            <person name="Berard A."/>
            <person name="Debelle F."/>
            <person name="Munos S."/>
            <person name="Bendahmane A."/>
            <person name="Berges H."/>
            <person name="Niebel A."/>
            <person name="Buitink J."/>
            <person name="Frugier F."/>
            <person name="Benhamed M."/>
            <person name="Crespi M."/>
            <person name="Gouzy J."/>
            <person name="Gamas P."/>
        </authorList>
    </citation>
    <scope>NUCLEOTIDE SEQUENCE [LARGE SCALE GENOMIC DNA]</scope>
    <source>
        <strain evidence="8">cv. Jemalong A17</strain>
    </source>
</reference>
<evidence type="ECO:0000313" key="8">
    <source>
        <dbReference type="Proteomes" id="UP000265566"/>
    </source>
</evidence>
<dbReference type="EC" id="3.4.23.12" evidence="7"/>
<comment type="similarity">
    <text evidence="2">Belongs to the peptidase A1 family.</text>
</comment>
<proteinExistence type="inferred from homology"/>
<dbReference type="GO" id="GO:0005576">
    <property type="term" value="C:extracellular region"/>
    <property type="evidence" value="ECO:0007669"/>
    <property type="project" value="UniProtKB-SubCell"/>
</dbReference>
<evidence type="ECO:0000256" key="4">
    <source>
        <dbReference type="ARBA" id="ARBA00022729"/>
    </source>
</evidence>
<dbReference type="InterPro" id="IPR021109">
    <property type="entry name" value="Peptidase_aspartic_dom_sf"/>
</dbReference>
<feature type="chain" id="PRO_5017429362" evidence="5">
    <location>
        <begin position="25"/>
        <end position="1086"/>
    </location>
</feature>
<feature type="domain" description="Peptidase A1" evidence="6">
    <location>
        <begin position="698"/>
        <end position="1067"/>
    </location>
</feature>
<dbReference type="FunFam" id="2.40.70.10:FF:000041">
    <property type="entry name" value="Basic 7S globulin"/>
    <property type="match status" value="2"/>
</dbReference>
<evidence type="ECO:0000256" key="3">
    <source>
        <dbReference type="ARBA" id="ARBA00022525"/>
    </source>
</evidence>
<dbReference type="GO" id="GO:0006508">
    <property type="term" value="P:proteolysis"/>
    <property type="evidence" value="ECO:0007669"/>
    <property type="project" value="InterPro"/>
</dbReference>
<organism evidence="7 8">
    <name type="scientific">Medicago truncatula</name>
    <name type="common">Barrel medic</name>
    <name type="synonym">Medicago tribuloides</name>
    <dbReference type="NCBI Taxonomy" id="3880"/>
    <lineage>
        <taxon>Eukaryota</taxon>
        <taxon>Viridiplantae</taxon>
        <taxon>Streptophyta</taxon>
        <taxon>Embryophyta</taxon>
        <taxon>Tracheophyta</taxon>
        <taxon>Spermatophyta</taxon>
        <taxon>Magnoliopsida</taxon>
        <taxon>eudicotyledons</taxon>
        <taxon>Gunneridae</taxon>
        <taxon>Pentapetalae</taxon>
        <taxon>rosids</taxon>
        <taxon>fabids</taxon>
        <taxon>Fabales</taxon>
        <taxon>Fabaceae</taxon>
        <taxon>Papilionoideae</taxon>
        <taxon>50 kb inversion clade</taxon>
        <taxon>NPAAA clade</taxon>
        <taxon>Hologalegina</taxon>
        <taxon>IRL clade</taxon>
        <taxon>Trifolieae</taxon>
        <taxon>Medicago</taxon>
    </lineage>
</organism>
<dbReference type="Pfam" id="PF14541">
    <property type="entry name" value="TAXi_C"/>
    <property type="match status" value="2"/>
</dbReference>
<dbReference type="AlphaFoldDB" id="A0A396K0C6"/>
<protein>
    <submittedName>
        <fullName evidence="7">Putative nepenthesin</fullName>
        <ecNumber evidence="7">3.4.23.12</ecNumber>
    </submittedName>
</protein>
<dbReference type="GO" id="GO:0004190">
    <property type="term" value="F:aspartic-type endopeptidase activity"/>
    <property type="evidence" value="ECO:0007669"/>
    <property type="project" value="InterPro"/>
</dbReference>
<dbReference type="InterPro" id="IPR001461">
    <property type="entry name" value="Aspartic_peptidase_A1"/>
</dbReference>
<keyword evidence="3" id="KW-0964">Secreted</keyword>
<keyword evidence="4 5" id="KW-0732">Signal</keyword>
<gene>
    <name evidence="7" type="ORF">MtrunA17_Chr1g0185661</name>
</gene>
<dbReference type="InterPro" id="IPR033121">
    <property type="entry name" value="PEPTIDASE_A1"/>
</dbReference>
<dbReference type="SUPFAM" id="SSF50630">
    <property type="entry name" value="Acid proteases"/>
    <property type="match status" value="2"/>
</dbReference>
<name>A0A396K0C6_MEDTR</name>
<dbReference type="PANTHER" id="PTHR47965">
    <property type="entry name" value="ASPARTYL PROTEASE-RELATED"/>
    <property type="match status" value="1"/>
</dbReference>
<dbReference type="PROSITE" id="PS51767">
    <property type="entry name" value="PEPTIDASE_A1"/>
    <property type="match status" value="2"/>
</dbReference>
<evidence type="ECO:0000256" key="5">
    <source>
        <dbReference type="SAM" id="SignalP"/>
    </source>
</evidence>
<dbReference type="CDD" id="cd05489">
    <property type="entry name" value="xylanase_inhibitor_I_like"/>
    <property type="match status" value="2"/>
</dbReference>
<evidence type="ECO:0000259" key="6">
    <source>
        <dbReference type="PROSITE" id="PS51767"/>
    </source>
</evidence>
<keyword evidence="7" id="KW-0378">Hydrolase</keyword>
<evidence type="ECO:0000313" key="7">
    <source>
        <dbReference type="EMBL" id="RHN80197.1"/>
    </source>
</evidence>
<evidence type="ECO:0000256" key="1">
    <source>
        <dbReference type="ARBA" id="ARBA00004239"/>
    </source>
</evidence>
<dbReference type="FunFam" id="2.40.70.10:FF:000045">
    <property type="entry name" value="Basic 7S globulin"/>
    <property type="match status" value="2"/>
</dbReference>
<sequence>MAKYNFQHFITTLLLFFFISPTFSKQSFRPKALVLPVTKDVATTNQYKAQINQRTPLVPLNIIVDLGGLFLWVDCENQYISSTYRPARCRSAQCSLAKFDDCGVCFSSPKPGCNNNTCSVAPGNSVTQSAMSGELAEDILSIQSSNGFNPGQNVMVSRFLFSCARTFLLEGLASGASGMAGLGRNKLALPSQLASAFSFAKKFAICLSSSKGVVLFGDGPYGFLPNVVFDSKSLTYTPLLINPFSTAAFAKSEPSAEYFIGVKTIKIDGKVVSLDTSLLSIDSSNGAGGTKISTVDPYTVLEASIYKAVTDAFVKASAARNIKRVDSVAPFEFCYTNVTGTRLGADVPTIELYLQNNVIWRIFGANSMVNINDEVLCLGFVIGGENTWASIVIGGYQLENNLLQFDLAASKLGFSSLLFGRQTTCGYTFDLIEGDVGKLTVKSLADQQILDKAKKIKDNHYKVARSSQSGVIVIIIKKPHIPVSFAQLVGISHFICRGFEPRTLHFSTRNHSGSTHICADDSGVTYPYHHGYDYNCMYNDPVPHTNNNYVAPNTVNVANKSFDNATTKSETIGDHNLFQDIKLMIFYGLIVIIQRNVALLTSQIVFDLKAPTSLIHYEPNQMWQLDQYNINRPASTPSSQTQYHLHLYTLAMANSNFQHFITILLLFFFISPTFSQQSFRPKALVLPITKDGATTNQYKAQINQRTPLVPLNVIVDLGGQFLWVDCENKYISSTYRPARCRSAQCSLANSDGCGDCFSSPKPGCNNNTCGVTPDNSITHTATSGELAEDVLSIQSSNGFNPGQNVVVSRFLFSCAPTFLLKGLATGASGMAGLGRTKIALPSQLASAFSFARKFAICLSSSKGVVLFGDGPYGFLPNVVFDSDSLTYTPLLINPVSTASAFSQGQPSAEYFIGVKTIKIDEKVVSLNTSLLSIDNNGVGGTKISTVDPYTVLEASIYKAVTDAFVKASAARNIKRVGSVAPFEFCYTNLTGTRLGAAVPTIELFLQNENVVWRIFGANSMVSINDEVLCLGFVNGGKNTRTSIVIGGYQLENNLLQFDLAASKLGFSSLLFGRQTTCSNFNFTSTA</sequence>
<dbReference type="Gene3D" id="2.40.70.10">
    <property type="entry name" value="Acid Proteases"/>
    <property type="match status" value="4"/>
</dbReference>
<dbReference type="EMBL" id="PSQE01000001">
    <property type="protein sequence ID" value="RHN80197.1"/>
    <property type="molecule type" value="Genomic_DNA"/>
</dbReference>
<dbReference type="Proteomes" id="UP000265566">
    <property type="component" value="Chromosome 1"/>
</dbReference>
<feature type="domain" description="Peptidase A1" evidence="6">
    <location>
        <begin position="47"/>
        <end position="415"/>
    </location>
</feature>